<dbReference type="PANTHER" id="PTHR12815">
    <property type="entry name" value="SORTING AND ASSEMBLY MACHINERY SAMM50 PROTEIN FAMILY MEMBER"/>
    <property type="match status" value="1"/>
</dbReference>
<dbReference type="WBParaSite" id="TTAC_0001121401-mRNA-1">
    <property type="protein sequence ID" value="TTAC_0001121401-mRNA-1"/>
    <property type="gene ID" value="TTAC_0001121401"/>
</dbReference>
<gene>
    <name evidence="3" type="ORF">TTAC_LOCUS11196</name>
</gene>
<keyword evidence="1" id="KW-1134">Transmembrane beta strand</keyword>
<dbReference type="STRING" id="6205.A0A0R3XCD7"/>
<evidence type="ECO:0000313" key="3">
    <source>
        <dbReference type="EMBL" id="VDM36176.1"/>
    </source>
</evidence>
<dbReference type="Gene3D" id="2.40.160.50">
    <property type="entry name" value="membrane protein fhac: a member of the omp85/tpsb transporter family"/>
    <property type="match status" value="1"/>
</dbReference>
<protein>
    <submittedName>
        <fullName evidence="5">Fibrinogen C-terminal domain-containing protein</fullName>
    </submittedName>
</protein>
<dbReference type="AlphaFoldDB" id="A0A0R3XCD7"/>
<evidence type="ECO:0000313" key="4">
    <source>
        <dbReference type="Proteomes" id="UP000274429"/>
    </source>
</evidence>
<dbReference type="PANTHER" id="PTHR12815:SF18">
    <property type="entry name" value="SORTING AND ASSEMBLY MACHINERY COMPONENT 50 HOMOLOG"/>
    <property type="match status" value="1"/>
</dbReference>
<keyword evidence="1" id="KW-0472">Membrane</keyword>
<proteinExistence type="predicted"/>
<dbReference type="Proteomes" id="UP000274429">
    <property type="component" value="Unassembled WGS sequence"/>
</dbReference>
<evidence type="ECO:0000313" key="5">
    <source>
        <dbReference type="WBParaSite" id="TTAC_0001121401-mRNA-1"/>
    </source>
</evidence>
<sequence>MDYYENFDAEQIPVYVTAVSFIGLGKTNLDFLKNQLRPLVKSKNMRELLNNSSDLKSMLLGLQIFKHCEVSIDTEKQSSCSDAYKVNIFVEEKKPQNLKAQWTVNTDGSMRVGGYYALNNIFRKGERLEVEGNIGRDSSKMRFATFTKPFERNPNIKFSLGGSDCSYDHWWSKILRNESSIFAEIGALSRWGIQKLHWSSVWREIEASKSGANLKTNLRHSLEVDSRDDRILPQSGLLLRLSEELSFLYPPPPRTAVGFETAPP</sequence>
<evidence type="ECO:0000256" key="1">
    <source>
        <dbReference type="ARBA" id="ARBA00022452"/>
    </source>
</evidence>
<dbReference type="InterPro" id="IPR039910">
    <property type="entry name" value="D15-like"/>
</dbReference>
<reference evidence="5" key="1">
    <citation type="submission" date="2017-02" db="UniProtKB">
        <authorList>
            <consortium name="WormBaseParasite"/>
        </authorList>
    </citation>
    <scope>IDENTIFICATION</scope>
</reference>
<keyword evidence="4" id="KW-1185">Reference proteome</keyword>
<organism evidence="5">
    <name type="scientific">Hydatigena taeniaeformis</name>
    <name type="common">Feline tapeworm</name>
    <name type="synonym">Taenia taeniaeformis</name>
    <dbReference type="NCBI Taxonomy" id="6205"/>
    <lineage>
        <taxon>Eukaryota</taxon>
        <taxon>Metazoa</taxon>
        <taxon>Spiralia</taxon>
        <taxon>Lophotrochozoa</taxon>
        <taxon>Platyhelminthes</taxon>
        <taxon>Cestoda</taxon>
        <taxon>Eucestoda</taxon>
        <taxon>Cyclophyllidea</taxon>
        <taxon>Taeniidae</taxon>
        <taxon>Hydatigera</taxon>
    </lineage>
</organism>
<evidence type="ECO:0000256" key="2">
    <source>
        <dbReference type="ARBA" id="ARBA00022692"/>
    </source>
</evidence>
<keyword evidence="2" id="KW-0812">Transmembrane</keyword>
<name>A0A0R3XCD7_HYDTA</name>
<accession>A0A0R3XCD7</accession>
<dbReference type="OrthoDB" id="1724197at2759"/>
<reference evidence="3 4" key="2">
    <citation type="submission" date="2018-11" db="EMBL/GenBank/DDBJ databases">
        <authorList>
            <consortium name="Pathogen Informatics"/>
        </authorList>
    </citation>
    <scope>NUCLEOTIDE SEQUENCE [LARGE SCALE GENOMIC DNA]</scope>
</reference>
<dbReference type="EMBL" id="UYWX01023181">
    <property type="protein sequence ID" value="VDM36176.1"/>
    <property type="molecule type" value="Genomic_DNA"/>
</dbReference>